<feature type="domain" description="Histidine kinase" evidence="7">
    <location>
        <begin position="1"/>
        <end position="138"/>
    </location>
</feature>
<evidence type="ECO:0000256" key="1">
    <source>
        <dbReference type="ARBA" id="ARBA00000085"/>
    </source>
</evidence>
<dbReference type="AlphaFoldDB" id="A0A3B0Z4L1"/>
<evidence type="ECO:0000256" key="6">
    <source>
        <dbReference type="ARBA" id="ARBA00022840"/>
    </source>
</evidence>
<comment type="catalytic activity">
    <reaction evidence="1">
        <text>ATP + protein L-histidine = ADP + protein N-phospho-L-histidine.</text>
        <dbReference type="EC" id="2.7.13.3"/>
    </reaction>
</comment>
<dbReference type="PANTHER" id="PTHR44936">
    <property type="entry name" value="SENSOR PROTEIN CREC"/>
    <property type="match status" value="1"/>
</dbReference>
<dbReference type="Gene3D" id="3.30.565.10">
    <property type="entry name" value="Histidine kinase-like ATPase, C-terminal domain"/>
    <property type="match status" value="1"/>
</dbReference>
<dbReference type="PROSITE" id="PS50109">
    <property type="entry name" value="HIS_KIN"/>
    <property type="match status" value="1"/>
</dbReference>
<dbReference type="InterPro" id="IPR036890">
    <property type="entry name" value="HATPase_C_sf"/>
</dbReference>
<accession>A0A3B0Z4L1</accession>
<proteinExistence type="predicted"/>
<dbReference type="InterPro" id="IPR005467">
    <property type="entry name" value="His_kinase_dom"/>
</dbReference>
<dbReference type="GO" id="GO:0005524">
    <property type="term" value="F:ATP binding"/>
    <property type="evidence" value="ECO:0007669"/>
    <property type="project" value="UniProtKB-KW"/>
</dbReference>
<evidence type="ECO:0000256" key="4">
    <source>
        <dbReference type="ARBA" id="ARBA00022741"/>
    </source>
</evidence>
<dbReference type="SUPFAM" id="SSF55874">
    <property type="entry name" value="ATPase domain of HSP90 chaperone/DNA topoisomerase II/histidine kinase"/>
    <property type="match status" value="1"/>
</dbReference>
<organism evidence="8">
    <name type="scientific">hydrothermal vent metagenome</name>
    <dbReference type="NCBI Taxonomy" id="652676"/>
    <lineage>
        <taxon>unclassified sequences</taxon>
        <taxon>metagenomes</taxon>
        <taxon>ecological metagenomes</taxon>
    </lineage>
</organism>
<keyword evidence="5" id="KW-0418">Kinase</keyword>
<protein>
    <recommendedName>
        <fullName evidence="2">histidine kinase</fullName>
        <ecNumber evidence="2">2.7.13.3</ecNumber>
    </recommendedName>
</protein>
<dbReference type="GO" id="GO:0005886">
    <property type="term" value="C:plasma membrane"/>
    <property type="evidence" value="ECO:0007669"/>
    <property type="project" value="TreeGrafter"/>
</dbReference>
<evidence type="ECO:0000259" key="7">
    <source>
        <dbReference type="PROSITE" id="PS50109"/>
    </source>
</evidence>
<sequence length="140" mass="15758">LIQQTKTGEEHLSINLEISASRPERAHFEPKLMARAVGNLLQNAKRYAQNRVCIAFTQDNENYQITVDDDGAGIPEYERKHVFEAFKRLDASRDRGTGGYGLGLAIVQRICQWHNGVVTVEDSSLGGARFIISWPKENRS</sequence>
<dbReference type="GO" id="GO:0000155">
    <property type="term" value="F:phosphorelay sensor kinase activity"/>
    <property type="evidence" value="ECO:0007669"/>
    <property type="project" value="TreeGrafter"/>
</dbReference>
<keyword evidence="4" id="KW-0547">Nucleotide-binding</keyword>
<evidence type="ECO:0000256" key="2">
    <source>
        <dbReference type="ARBA" id="ARBA00012438"/>
    </source>
</evidence>
<dbReference type="InterPro" id="IPR004358">
    <property type="entry name" value="Sig_transdc_His_kin-like_C"/>
</dbReference>
<dbReference type="Pfam" id="PF02518">
    <property type="entry name" value="HATPase_c"/>
    <property type="match status" value="1"/>
</dbReference>
<gene>
    <name evidence="8" type="ORF">MNBD_GAMMA18-1044</name>
</gene>
<dbReference type="PANTHER" id="PTHR44936:SF10">
    <property type="entry name" value="SENSOR PROTEIN RSTB"/>
    <property type="match status" value="1"/>
</dbReference>
<dbReference type="InterPro" id="IPR050980">
    <property type="entry name" value="2C_sensor_his_kinase"/>
</dbReference>
<feature type="non-terminal residue" evidence="8">
    <location>
        <position position="1"/>
    </location>
</feature>
<name>A0A3B0Z4L1_9ZZZZ</name>
<evidence type="ECO:0000256" key="3">
    <source>
        <dbReference type="ARBA" id="ARBA00022679"/>
    </source>
</evidence>
<dbReference type="PRINTS" id="PR00344">
    <property type="entry name" value="BCTRLSENSOR"/>
</dbReference>
<dbReference type="InterPro" id="IPR003594">
    <property type="entry name" value="HATPase_dom"/>
</dbReference>
<dbReference type="EC" id="2.7.13.3" evidence="2"/>
<keyword evidence="6" id="KW-0067">ATP-binding</keyword>
<keyword evidence="3" id="KW-0808">Transferase</keyword>
<evidence type="ECO:0000313" key="8">
    <source>
        <dbReference type="EMBL" id="VAW88258.1"/>
    </source>
</evidence>
<reference evidence="8" key="1">
    <citation type="submission" date="2018-06" db="EMBL/GenBank/DDBJ databases">
        <authorList>
            <person name="Zhirakovskaya E."/>
        </authorList>
    </citation>
    <scope>NUCLEOTIDE SEQUENCE</scope>
</reference>
<evidence type="ECO:0000256" key="5">
    <source>
        <dbReference type="ARBA" id="ARBA00022777"/>
    </source>
</evidence>
<dbReference type="SMART" id="SM00387">
    <property type="entry name" value="HATPase_c"/>
    <property type="match status" value="1"/>
</dbReference>
<dbReference type="EMBL" id="UOFP01000213">
    <property type="protein sequence ID" value="VAW88258.1"/>
    <property type="molecule type" value="Genomic_DNA"/>
</dbReference>